<organism evidence="5 6">
    <name type="scientific">Helobdella robusta</name>
    <name type="common">Californian leech</name>
    <dbReference type="NCBI Taxonomy" id="6412"/>
    <lineage>
        <taxon>Eukaryota</taxon>
        <taxon>Metazoa</taxon>
        <taxon>Spiralia</taxon>
        <taxon>Lophotrochozoa</taxon>
        <taxon>Annelida</taxon>
        <taxon>Clitellata</taxon>
        <taxon>Hirudinea</taxon>
        <taxon>Rhynchobdellida</taxon>
        <taxon>Glossiphoniidae</taxon>
        <taxon>Helobdella</taxon>
    </lineage>
</organism>
<dbReference type="EMBL" id="AMQM01003758">
    <property type="status" value="NOT_ANNOTATED_CDS"/>
    <property type="molecule type" value="Genomic_DNA"/>
</dbReference>
<protein>
    <recommendedName>
        <fullName evidence="3">Ig-like domain-containing protein</fullName>
    </recommendedName>
</protein>
<evidence type="ECO:0000256" key="1">
    <source>
        <dbReference type="SAM" id="MobiDB-lite"/>
    </source>
</evidence>
<accession>T1F3R3</accession>
<sequence length="575" mass="66113">MYLYSGSSRSSLESFDSSDWLAQISQTGFYSHHYDKSSYINDYNGDYDDEDDGDNKKRNYHNDVDSDQNSAEANFTDLISKKISPLSNSEIFRSINSSDDINNLTALASFDVSVNSTLPNDEATTVDDYDNKKQRAYHHKFKRSNRKTSILLSHTFLPRPSTELASSELVPPGNITKFSRTDRTIELRAYQPLEASFKINCLTYLSFARHPLFSWYNRKNDDLARKSSQKQVKVEKDENSLILVFQRIVYENSGFYFCRGTFGSIFYELKVVLFVYGIAEMSLKSFFPVYVEQCGDPYTEKLFKMISNKVCSSTGSETPFDCNYDVKATCREDLDSKDNPRVLVLETIIVRKTNPLTIYKVDGDVEECLVPCKVTRMKELIISSIATTNQYITELMRELEAACLPGTKLDQWGDIKQCSPCEKGFYQDKPGRYKCKKCSANMTTKDVGSVTDFSCRPSDFVQEAQDVDSSVLHAGKLIEAQTVQQLDYIFYCVAAGIVAFLILSLLCYYWPGYCLPFLFGECTKQICRKSCRPCYKKIWGQKQLPTPFERKRRKKKLAEMERRRNEQVQFKLVFE</sequence>
<feature type="region of interest" description="Disordered" evidence="1">
    <location>
        <begin position="45"/>
        <end position="69"/>
    </location>
</feature>
<evidence type="ECO:0000313" key="6">
    <source>
        <dbReference type="Proteomes" id="UP000015101"/>
    </source>
</evidence>
<dbReference type="HOGENOM" id="CLU_474335_0_0_1"/>
<dbReference type="Pfam" id="PF07699">
    <property type="entry name" value="Ephrin_rec_like"/>
    <property type="match status" value="1"/>
</dbReference>
<dbReference type="AlphaFoldDB" id="T1F3R3"/>
<dbReference type="InterPro" id="IPR011641">
    <property type="entry name" value="Tyr-kin_ephrin_A/B_rcpt-like"/>
</dbReference>
<gene>
    <name evidence="5" type="primary">20203462</name>
    <name evidence="4" type="ORF">HELRODRAFT_171051</name>
</gene>
<dbReference type="SUPFAM" id="SSF48726">
    <property type="entry name" value="Immunoglobulin"/>
    <property type="match status" value="1"/>
</dbReference>
<keyword evidence="6" id="KW-1185">Reference proteome</keyword>
<dbReference type="PROSITE" id="PS50835">
    <property type="entry name" value="IG_LIKE"/>
    <property type="match status" value="1"/>
</dbReference>
<keyword evidence="2" id="KW-1133">Transmembrane helix</keyword>
<dbReference type="GeneID" id="20203462"/>
<dbReference type="CTD" id="20203462"/>
<feature type="compositionally biased region" description="Basic and acidic residues" evidence="1">
    <location>
        <begin position="54"/>
        <end position="64"/>
    </location>
</feature>
<evidence type="ECO:0000256" key="2">
    <source>
        <dbReference type="SAM" id="Phobius"/>
    </source>
</evidence>
<evidence type="ECO:0000259" key="3">
    <source>
        <dbReference type="PROSITE" id="PS50835"/>
    </source>
</evidence>
<dbReference type="InterPro" id="IPR007110">
    <property type="entry name" value="Ig-like_dom"/>
</dbReference>
<name>T1F3R3_HELRO</name>
<dbReference type="InterPro" id="IPR036179">
    <property type="entry name" value="Ig-like_dom_sf"/>
</dbReference>
<reference evidence="5" key="3">
    <citation type="submission" date="2015-06" db="UniProtKB">
        <authorList>
            <consortium name="EnsemblMetazoa"/>
        </authorList>
    </citation>
    <scope>IDENTIFICATION</scope>
</reference>
<dbReference type="KEGG" id="hro:HELRODRAFT_171051"/>
<feature type="transmembrane region" description="Helical" evidence="2">
    <location>
        <begin position="488"/>
        <end position="510"/>
    </location>
</feature>
<proteinExistence type="predicted"/>
<dbReference type="EMBL" id="KB096275">
    <property type="protein sequence ID" value="ESO07013.1"/>
    <property type="molecule type" value="Genomic_DNA"/>
</dbReference>
<dbReference type="InParanoid" id="T1F3R3"/>
<dbReference type="EnsemblMetazoa" id="HelroT171051">
    <property type="protein sequence ID" value="HelroP171051"/>
    <property type="gene ID" value="HelroG171051"/>
</dbReference>
<evidence type="ECO:0000313" key="4">
    <source>
        <dbReference type="EMBL" id="ESO07013.1"/>
    </source>
</evidence>
<keyword evidence="2" id="KW-0472">Membrane</keyword>
<keyword evidence="2" id="KW-0812">Transmembrane</keyword>
<dbReference type="Proteomes" id="UP000015101">
    <property type="component" value="Unassembled WGS sequence"/>
</dbReference>
<evidence type="ECO:0000313" key="5">
    <source>
        <dbReference type="EnsemblMetazoa" id="HelroP171051"/>
    </source>
</evidence>
<dbReference type="Gene3D" id="2.10.50.10">
    <property type="entry name" value="Tumor Necrosis Factor Receptor, subunit A, domain 2"/>
    <property type="match status" value="1"/>
</dbReference>
<reference evidence="4 6" key="2">
    <citation type="journal article" date="2013" name="Nature">
        <title>Insights into bilaterian evolution from three spiralian genomes.</title>
        <authorList>
            <person name="Simakov O."/>
            <person name="Marletaz F."/>
            <person name="Cho S.J."/>
            <person name="Edsinger-Gonzales E."/>
            <person name="Havlak P."/>
            <person name="Hellsten U."/>
            <person name="Kuo D.H."/>
            <person name="Larsson T."/>
            <person name="Lv J."/>
            <person name="Arendt D."/>
            <person name="Savage R."/>
            <person name="Osoegawa K."/>
            <person name="de Jong P."/>
            <person name="Grimwood J."/>
            <person name="Chapman J.A."/>
            <person name="Shapiro H."/>
            <person name="Aerts A."/>
            <person name="Otillar R.P."/>
            <person name="Terry A.Y."/>
            <person name="Boore J.L."/>
            <person name="Grigoriev I.V."/>
            <person name="Lindberg D.R."/>
            <person name="Seaver E.C."/>
            <person name="Weisblat D.A."/>
            <person name="Putnam N.H."/>
            <person name="Rokhsar D.S."/>
        </authorList>
    </citation>
    <scope>NUCLEOTIDE SEQUENCE</scope>
</reference>
<reference evidence="6" key="1">
    <citation type="submission" date="2012-12" db="EMBL/GenBank/DDBJ databases">
        <authorList>
            <person name="Hellsten U."/>
            <person name="Grimwood J."/>
            <person name="Chapman J.A."/>
            <person name="Shapiro H."/>
            <person name="Aerts A."/>
            <person name="Otillar R.P."/>
            <person name="Terry A.Y."/>
            <person name="Boore J.L."/>
            <person name="Simakov O."/>
            <person name="Marletaz F."/>
            <person name="Cho S.-J."/>
            <person name="Edsinger-Gonzales E."/>
            <person name="Havlak P."/>
            <person name="Kuo D.-H."/>
            <person name="Larsson T."/>
            <person name="Lv J."/>
            <person name="Arendt D."/>
            <person name="Savage R."/>
            <person name="Osoegawa K."/>
            <person name="de Jong P."/>
            <person name="Lindberg D.R."/>
            <person name="Seaver E.C."/>
            <person name="Weisblat D.A."/>
            <person name="Putnam N.H."/>
            <person name="Grigoriev I.V."/>
            <person name="Rokhsar D.S."/>
        </authorList>
    </citation>
    <scope>NUCLEOTIDE SEQUENCE</scope>
</reference>
<dbReference type="SMART" id="SM01411">
    <property type="entry name" value="Ephrin_rec_like"/>
    <property type="match status" value="1"/>
</dbReference>
<feature type="domain" description="Ig-like" evidence="3">
    <location>
        <begin position="158"/>
        <end position="259"/>
    </location>
</feature>
<dbReference type="RefSeq" id="XP_009015109.1">
    <property type="nucleotide sequence ID" value="XM_009016861.1"/>
</dbReference>